<protein>
    <submittedName>
        <fullName evidence="1">OLC1v1033030C1</fullName>
    </submittedName>
</protein>
<sequence>MVGCKISLKKRRRPEWLNSLLSIKFFGSCGDHLNLRKNEKNIFCVDCNFAFCKHCMEDSESCSSPHRLHEWFQICKYVYHDVIRLQDIQKHLDCSKIQTYKINGEKAIHLHPRPPSKDIKIAKLVKAGALCEACGRHLQDLPNCFCSIQCKVSIMEIFKEQDNSEKITFPNSKFDDTSLKHDAENEDQPIISKSQSSIWWKSTLKPNKELHLHKRKGVPHRAPLL</sequence>
<evidence type="ECO:0000313" key="1">
    <source>
        <dbReference type="EMBL" id="CAI9096808.1"/>
    </source>
</evidence>
<dbReference type="EMBL" id="OX459119">
    <property type="protein sequence ID" value="CAI9096808.1"/>
    <property type="molecule type" value="Genomic_DNA"/>
</dbReference>
<dbReference type="Proteomes" id="UP001161247">
    <property type="component" value="Chromosome 2"/>
</dbReference>
<name>A0AAV1CQC8_OLDCO</name>
<evidence type="ECO:0000313" key="2">
    <source>
        <dbReference type="Proteomes" id="UP001161247"/>
    </source>
</evidence>
<dbReference type="InterPro" id="IPR006734">
    <property type="entry name" value="PLATZ"/>
</dbReference>
<dbReference type="PANTHER" id="PTHR31065">
    <property type="entry name" value="PLATZ TRANSCRIPTION FACTOR FAMILY PROTEIN"/>
    <property type="match status" value="1"/>
</dbReference>
<proteinExistence type="predicted"/>
<organism evidence="1 2">
    <name type="scientific">Oldenlandia corymbosa var. corymbosa</name>
    <dbReference type="NCBI Taxonomy" id="529605"/>
    <lineage>
        <taxon>Eukaryota</taxon>
        <taxon>Viridiplantae</taxon>
        <taxon>Streptophyta</taxon>
        <taxon>Embryophyta</taxon>
        <taxon>Tracheophyta</taxon>
        <taxon>Spermatophyta</taxon>
        <taxon>Magnoliopsida</taxon>
        <taxon>eudicotyledons</taxon>
        <taxon>Gunneridae</taxon>
        <taxon>Pentapetalae</taxon>
        <taxon>asterids</taxon>
        <taxon>lamiids</taxon>
        <taxon>Gentianales</taxon>
        <taxon>Rubiaceae</taxon>
        <taxon>Rubioideae</taxon>
        <taxon>Spermacoceae</taxon>
        <taxon>Hedyotis-Oldenlandia complex</taxon>
        <taxon>Oldenlandia</taxon>
    </lineage>
</organism>
<dbReference type="PANTHER" id="PTHR31065:SF41">
    <property type="entry name" value="PLATZ TRANSCRIPTION FACTOR FAMILY PROTEIN"/>
    <property type="match status" value="1"/>
</dbReference>
<reference evidence="1" key="1">
    <citation type="submission" date="2023-03" db="EMBL/GenBank/DDBJ databases">
        <authorList>
            <person name="Julca I."/>
        </authorList>
    </citation>
    <scope>NUCLEOTIDE SEQUENCE</scope>
</reference>
<accession>A0AAV1CQC8</accession>
<gene>
    <name evidence="1" type="ORF">OLC1_LOCUS7471</name>
</gene>
<keyword evidence="2" id="KW-1185">Reference proteome</keyword>
<dbReference type="Pfam" id="PF04640">
    <property type="entry name" value="PLATZ"/>
    <property type="match status" value="1"/>
</dbReference>
<dbReference type="AlphaFoldDB" id="A0AAV1CQC8"/>